<keyword evidence="3" id="KW-1185">Reference proteome</keyword>
<dbReference type="PROSITE" id="PS51186">
    <property type="entry name" value="GNAT"/>
    <property type="match status" value="1"/>
</dbReference>
<proteinExistence type="predicted"/>
<feature type="domain" description="N-acetyltransferase" evidence="1">
    <location>
        <begin position="16"/>
        <end position="153"/>
    </location>
</feature>
<evidence type="ECO:0000313" key="3">
    <source>
        <dbReference type="Proteomes" id="UP001553031"/>
    </source>
</evidence>
<dbReference type="InterPro" id="IPR016181">
    <property type="entry name" value="Acyl_CoA_acyltransferase"/>
</dbReference>
<accession>A0ABV3KDI9</accession>
<evidence type="ECO:0000313" key="2">
    <source>
        <dbReference type="EMBL" id="MEV8157239.1"/>
    </source>
</evidence>
<dbReference type="SUPFAM" id="SSF55729">
    <property type="entry name" value="Acyl-CoA N-acyltransferases (Nat)"/>
    <property type="match status" value="1"/>
</dbReference>
<evidence type="ECO:0000259" key="1">
    <source>
        <dbReference type="PROSITE" id="PS51186"/>
    </source>
</evidence>
<protein>
    <submittedName>
        <fullName evidence="2">GNAT family N-acetyltransferase</fullName>
    </submittedName>
</protein>
<dbReference type="RefSeq" id="WP_363784238.1">
    <property type="nucleotide sequence ID" value="NZ_JBFBLL010000002.1"/>
</dbReference>
<reference evidence="2 3" key="1">
    <citation type="submission" date="2024-06" db="EMBL/GenBank/DDBJ databases">
        <title>The Natural Products Discovery Center: Release of the First 8490 Sequenced Strains for Exploring Actinobacteria Biosynthetic Diversity.</title>
        <authorList>
            <person name="Kalkreuter E."/>
            <person name="Kautsar S.A."/>
            <person name="Yang D."/>
            <person name="Bader C.D."/>
            <person name="Teijaro C.N."/>
            <person name="Fluegel L."/>
            <person name="Davis C.M."/>
            <person name="Simpson J.R."/>
            <person name="Lauterbach L."/>
            <person name="Steele A.D."/>
            <person name="Gui C."/>
            <person name="Meng S."/>
            <person name="Li G."/>
            <person name="Viehrig K."/>
            <person name="Ye F."/>
            <person name="Su P."/>
            <person name="Kiefer A.F."/>
            <person name="Nichols A."/>
            <person name="Cepeda A.J."/>
            <person name="Yan W."/>
            <person name="Fan B."/>
            <person name="Jiang Y."/>
            <person name="Adhikari A."/>
            <person name="Zheng C.-J."/>
            <person name="Schuster L."/>
            <person name="Cowan T.M."/>
            <person name="Smanski M.J."/>
            <person name="Chevrette M.G."/>
            <person name="De Carvalho L.P.S."/>
            <person name="Shen B."/>
        </authorList>
    </citation>
    <scope>NUCLEOTIDE SEQUENCE [LARGE SCALE GENOMIC DNA]</scope>
    <source>
        <strain evidence="2 3">NPDC079179</strain>
    </source>
</reference>
<comment type="caution">
    <text evidence="2">The sequence shown here is derived from an EMBL/GenBank/DDBJ whole genome shotgun (WGS) entry which is preliminary data.</text>
</comment>
<dbReference type="Gene3D" id="3.40.630.30">
    <property type="match status" value="1"/>
</dbReference>
<dbReference type="Proteomes" id="UP001553031">
    <property type="component" value="Unassembled WGS sequence"/>
</dbReference>
<dbReference type="Pfam" id="PF13302">
    <property type="entry name" value="Acetyltransf_3"/>
    <property type="match status" value="1"/>
</dbReference>
<name>A0ABV3KDI9_9MICC</name>
<organism evidence="2 3">
    <name type="scientific">Kocuria salsicia</name>
    <dbReference type="NCBI Taxonomy" id="664639"/>
    <lineage>
        <taxon>Bacteria</taxon>
        <taxon>Bacillati</taxon>
        <taxon>Actinomycetota</taxon>
        <taxon>Actinomycetes</taxon>
        <taxon>Micrococcales</taxon>
        <taxon>Micrococcaceae</taxon>
        <taxon>Kocuria</taxon>
    </lineage>
</organism>
<dbReference type="EMBL" id="JBFBLL010000002">
    <property type="protein sequence ID" value="MEV8157239.1"/>
    <property type="molecule type" value="Genomic_DNA"/>
</dbReference>
<gene>
    <name evidence="2" type="ORF">AB0O96_03390</name>
</gene>
<dbReference type="InterPro" id="IPR000182">
    <property type="entry name" value="GNAT_dom"/>
</dbReference>
<sequence length="180" mass="18581">MSVTDASEMALVLADPALYRYTGGEPSSVEGLEGQYAVQTRGRSSDGTELWLNRIAVVGPGEQAVGYVQATVPLGGSPAEIAWVIGVPWQGRGDARRAAALLVGELRDHGVEGIVAHIHPDHAASQRVARGLGMAPTGLAVEGEVRWVGATAEVAGAGVVVRSAPRAARPPAGRPPQPTR</sequence>